<proteinExistence type="predicted"/>
<name>A0ABX3F6Q1_9VIBR</name>
<dbReference type="PANTHER" id="PTHR32309">
    <property type="entry name" value="TYROSINE-PROTEIN KINASE"/>
    <property type="match status" value="1"/>
</dbReference>
<accession>A0ABX3F6Q1</accession>
<dbReference type="Proteomes" id="UP000186039">
    <property type="component" value="Unassembled WGS sequence"/>
</dbReference>
<keyword evidence="1" id="KW-0812">Transmembrane</keyword>
<dbReference type="RefSeq" id="WP_075716111.1">
    <property type="nucleotide sequence ID" value="NZ_AP019655.1"/>
</dbReference>
<comment type="caution">
    <text evidence="2">The sequence shown here is derived from an EMBL/GenBank/DDBJ whole genome shotgun (WGS) entry which is preliminary data.</text>
</comment>
<dbReference type="PANTHER" id="PTHR32309:SF13">
    <property type="entry name" value="FERRIC ENTEROBACTIN TRANSPORT PROTEIN FEPE"/>
    <property type="match status" value="1"/>
</dbReference>
<evidence type="ECO:0000313" key="2">
    <source>
        <dbReference type="EMBL" id="OLQ85955.1"/>
    </source>
</evidence>
<organism evidence="2 3">
    <name type="scientific">Vibrio panuliri</name>
    <dbReference type="NCBI Taxonomy" id="1381081"/>
    <lineage>
        <taxon>Bacteria</taxon>
        <taxon>Pseudomonadati</taxon>
        <taxon>Pseudomonadota</taxon>
        <taxon>Gammaproteobacteria</taxon>
        <taxon>Vibrionales</taxon>
        <taxon>Vibrionaceae</taxon>
        <taxon>Vibrio</taxon>
    </lineage>
</organism>
<protein>
    <submittedName>
        <fullName evidence="2">Capsule biosynthesis protein</fullName>
    </submittedName>
</protein>
<evidence type="ECO:0000313" key="3">
    <source>
        <dbReference type="Proteomes" id="UP000186039"/>
    </source>
</evidence>
<dbReference type="InterPro" id="IPR050445">
    <property type="entry name" value="Bact_polysacc_biosynth/exp"/>
</dbReference>
<keyword evidence="1" id="KW-1133">Transmembrane helix</keyword>
<sequence>MKLQKKYKIILNKFWKNRNNKQRSFSLVVILPTLLAGIYYSFFAADLYVVETRFAVKGNEMQQIDLLSGLAGMPPRTGSTTDSYIVQDYVQSIDIIHAINDDLDLYSIFNHQDADWFSKLGEQPTQEELLSYWRKRVTVSYDPTTTIITLKSRAFSSMEATLLAEAVLNQSEVLVNNLSEVARTDDLAFAENEVARAEARVTTVRVAMNDFRNEFKDLDPTQTASAKMMLIGELEVQLSKAHAELNALNSYMNDQAPAVANLTRRVEALTLQIQVEKQNITGDSKTQPALSGLFEDYEPLLVERTFAEKAFTSALASLEAARIEASRKHRYLATFVVPINPDEAIEPKRVKSVVTVLIASLMSWAIGLLGLGIIREHIGWV</sequence>
<evidence type="ECO:0000256" key="1">
    <source>
        <dbReference type="SAM" id="Phobius"/>
    </source>
</evidence>
<keyword evidence="1" id="KW-0472">Membrane</keyword>
<reference evidence="2 3" key="1">
    <citation type="submission" date="2016-09" db="EMBL/GenBank/DDBJ databases">
        <title>Genomic Taxonomy of the Vibrionaceae.</title>
        <authorList>
            <person name="Gonzalez-Castillo A."/>
            <person name="Gomez-Gil B."/>
            <person name="Enciso-Ibarra K."/>
        </authorList>
    </citation>
    <scope>NUCLEOTIDE SEQUENCE [LARGE SCALE GENOMIC DNA]</scope>
    <source>
        <strain evidence="2 3">CAIM 1902</strain>
    </source>
</reference>
<feature type="transmembrane region" description="Helical" evidence="1">
    <location>
        <begin position="353"/>
        <end position="374"/>
    </location>
</feature>
<dbReference type="EMBL" id="MJMH01000216">
    <property type="protein sequence ID" value="OLQ85955.1"/>
    <property type="molecule type" value="Genomic_DNA"/>
</dbReference>
<gene>
    <name evidence="2" type="ORF">BIY20_15640</name>
</gene>
<keyword evidence="3" id="KW-1185">Reference proteome</keyword>